<reference evidence="1" key="1">
    <citation type="submission" date="2024-05" db="EMBL/GenBank/DDBJ databases">
        <title>Isolation and characterization of Sporomusa carbonis sp. nov., a carboxydotrophic hydrogenogen in the genus of Sporomusa isolated from a charcoal burning pile.</title>
        <authorList>
            <person name="Boeer T."/>
            <person name="Rosenbaum F."/>
            <person name="Eysell L."/>
            <person name="Mueller V."/>
            <person name="Daniel R."/>
            <person name="Poehlein A."/>
        </authorList>
    </citation>
    <scope>NUCLEOTIDE SEQUENCE [LARGE SCALE GENOMIC DNA]</scope>
    <source>
        <strain evidence="1">DSM 3132</strain>
    </source>
</reference>
<accession>A0ABZ3J4T2</accession>
<protein>
    <submittedName>
        <fullName evidence="1">Uncharacterized protein</fullName>
    </submittedName>
</protein>
<dbReference type="Proteomes" id="UP000216052">
    <property type="component" value="Chromosome"/>
</dbReference>
<evidence type="ECO:0000313" key="2">
    <source>
        <dbReference type="Proteomes" id="UP000216052"/>
    </source>
</evidence>
<proteinExistence type="predicted"/>
<gene>
    <name evidence="1" type="ORF">SPACI_031640</name>
</gene>
<sequence length="31" mass="3439">MNLRIVEQAKEFIGQEGGAITVKIEKRLIPG</sequence>
<name>A0ABZ3J4T2_SPOA4</name>
<keyword evidence="2" id="KW-1185">Reference proteome</keyword>
<organism evidence="1 2">
    <name type="scientific">Sporomusa acidovorans (strain ATCC 49682 / DSM 3132 / Mol)</name>
    <dbReference type="NCBI Taxonomy" id="1123286"/>
    <lineage>
        <taxon>Bacteria</taxon>
        <taxon>Bacillati</taxon>
        <taxon>Bacillota</taxon>
        <taxon>Negativicutes</taxon>
        <taxon>Selenomonadales</taxon>
        <taxon>Sporomusaceae</taxon>
        <taxon>Sporomusa</taxon>
    </lineage>
</organism>
<dbReference type="EMBL" id="CP155571">
    <property type="protein sequence ID" value="XFO73090.1"/>
    <property type="molecule type" value="Genomic_DNA"/>
</dbReference>
<evidence type="ECO:0000313" key="1">
    <source>
        <dbReference type="EMBL" id="XFO73090.1"/>
    </source>
</evidence>